<proteinExistence type="predicted"/>
<organism evidence="2 3">
    <name type="scientific">Corynebacterium lowii</name>
    <dbReference type="NCBI Taxonomy" id="1544413"/>
    <lineage>
        <taxon>Bacteria</taxon>
        <taxon>Bacillati</taxon>
        <taxon>Actinomycetota</taxon>
        <taxon>Actinomycetes</taxon>
        <taxon>Mycobacteriales</taxon>
        <taxon>Corynebacteriaceae</taxon>
        <taxon>Corynebacterium</taxon>
    </lineage>
</organism>
<keyword evidence="1" id="KW-0732">Signal</keyword>
<feature type="chain" id="PRO_5006184647" evidence="1">
    <location>
        <begin position="27"/>
        <end position="103"/>
    </location>
</feature>
<name>A0A0Q0UHD5_9CORY</name>
<keyword evidence="3" id="KW-1185">Reference proteome</keyword>
<dbReference type="OrthoDB" id="4424029at2"/>
<dbReference type="PATRIC" id="fig|1544413.3.peg.1674"/>
<reference evidence="2 3" key="1">
    <citation type="submission" date="2015-10" db="EMBL/GenBank/DDBJ databases">
        <title>Corynebacteirum lowii and Corynebacterium oculi species nova, derived from human clinical disease and and emended description of Corynebacterium mastiditis.</title>
        <authorList>
            <person name="Bernard K."/>
            <person name="Pacheco A.L."/>
            <person name="Mcdougall C."/>
            <person name="Burtx T."/>
            <person name="Weibe D."/>
            <person name="Tyler S."/>
            <person name="Olson A.B."/>
            <person name="Cnockaert M."/>
            <person name="Eguchi H."/>
            <person name="Kuwahara T."/>
            <person name="Nakayama-Imaohji H."/>
            <person name="Boudewijins M."/>
            <person name="Van Hoecke F."/>
            <person name="Bernier A.-M."/>
            <person name="Vandamme P."/>
        </authorList>
    </citation>
    <scope>NUCLEOTIDE SEQUENCE [LARGE SCALE GENOMIC DNA]</scope>
    <source>
        <strain evidence="2 3">NML 130206</strain>
    </source>
</reference>
<dbReference type="RefSeq" id="WP_055178272.1">
    <property type="nucleotide sequence ID" value="NZ_JAUSQY010000001.1"/>
</dbReference>
<gene>
    <name evidence="2" type="ORF">Clow_01670</name>
</gene>
<sequence length="103" mass="11203">MRFARIAIGGALAVAATVGMAGVASAYNEGDHPFFEEHRFSGSSTSAAAFQEWFAGGEFVRPTVETLDLTELRVNDFETARAGDVVYKNDSGEFWIKKHATIK</sequence>
<evidence type="ECO:0000313" key="2">
    <source>
        <dbReference type="EMBL" id="KQB85928.1"/>
    </source>
</evidence>
<dbReference type="Proteomes" id="UP000050488">
    <property type="component" value="Unassembled WGS sequence"/>
</dbReference>
<accession>A0A0Q0UHD5</accession>
<comment type="caution">
    <text evidence="2">The sequence shown here is derived from an EMBL/GenBank/DDBJ whole genome shotgun (WGS) entry which is preliminary data.</text>
</comment>
<dbReference type="EMBL" id="LKEV01000005">
    <property type="protein sequence ID" value="KQB85928.1"/>
    <property type="molecule type" value="Genomic_DNA"/>
</dbReference>
<feature type="signal peptide" evidence="1">
    <location>
        <begin position="1"/>
        <end position="26"/>
    </location>
</feature>
<protein>
    <submittedName>
        <fullName evidence="2">Uncharacterized protein</fullName>
    </submittedName>
</protein>
<evidence type="ECO:0000256" key="1">
    <source>
        <dbReference type="SAM" id="SignalP"/>
    </source>
</evidence>
<dbReference type="AlphaFoldDB" id="A0A0Q0UHD5"/>
<evidence type="ECO:0000313" key="3">
    <source>
        <dbReference type="Proteomes" id="UP000050488"/>
    </source>
</evidence>